<dbReference type="GO" id="GO:0000723">
    <property type="term" value="P:telomere maintenance"/>
    <property type="evidence" value="ECO:0007669"/>
    <property type="project" value="TreeGrafter"/>
</dbReference>
<dbReference type="Gene3D" id="1.10.1070.11">
    <property type="entry name" value="Phosphatidylinositol 3-/4-kinase, catalytic domain"/>
    <property type="match status" value="1"/>
</dbReference>
<evidence type="ECO:0000256" key="2">
    <source>
        <dbReference type="ARBA" id="ARBA00022777"/>
    </source>
</evidence>
<dbReference type="PROSITE" id="PS50290">
    <property type="entry name" value="PI3_4_KINASE_3"/>
    <property type="match status" value="1"/>
</dbReference>
<feature type="non-terminal residue" evidence="4">
    <location>
        <position position="1"/>
    </location>
</feature>
<evidence type="ECO:0000313" key="5">
    <source>
        <dbReference type="Proteomes" id="UP000678393"/>
    </source>
</evidence>
<dbReference type="InterPro" id="IPR011009">
    <property type="entry name" value="Kinase-like_dom_sf"/>
</dbReference>
<dbReference type="PANTHER" id="PTHR11139">
    <property type="entry name" value="ATAXIA TELANGIECTASIA MUTATED ATM -RELATED"/>
    <property type="match status" value="1"/>
</dbReference>
<dbReference type="InterPro" id="IPR000403">
    <property type="entry name" value="PI3/4_kinase_cat_dom"/>
</dbReference>
<keyword evidence="2" id="KW-0418">Kinase</keyword>
<dbReference type="GO" id="GO:0004674">
    <property type="term" value="F:protein serine/threonine kinase activity"/>
    <property type="evidence" value="ECO:0007669"/>
    <property type="project" value="TreeGrafter"/>
</dbReference>
<dbReference type="OrthoDB" id="6142573at2759"/>
<dbReference type="SUPFAM" id="SSF56112">
    <property type="entry name" value="Protein kinase-like (PK-like)"/>
    <property type="match status" value="1"/>
</dbReference>
<evidence type="ECO:0000313" key="4">
    <source>
        <dbReference type="EMBL" id="CAG5121487.1"/>
    </source>
</evidence>
<keyword evidence="5" id="KW-1185">Reference proteome</keyword>
<reference evidence="4" key="1">
    <citation type="submission" date="2021-04" db="EMBL/GenBank/DDBJ databases">
        <authorList>
            <consortium name="Molecular Ecology Group"/>
        </authorList>
    </citation>
    <scope>NUCLEOTIDE SEQUENCE</scope>
</reference>
<dbReference type="Proteomes" id="UP000678393">
    <property type="component" value="Unassembled WGS sequence"/>
</dbReference>
<evidence type="ECO:0000259" key="3">
    <source>
        <dbReference type="PROSITE" id="PS50290"/>
    </source>
</evidence>
<dbReference type="Pfam" id="PF00454">
    <property type="entry name" value="PI3_PI4_kinase"/>
    <property type="match status" value="1"/>
</dbReference>
<proteinExistence type="predicted"/>
<dbReference type="GO" id="GO:0006302">
    <property type="term" value="P:double-strand break repair"/>
    <property type="evidence" value="ECO:0007669"/>
    <property type="project" value="TreeGrafter"/>
</dbReference>
<protein>
    <recommendedName>
        <fullName evidence="3">PI3K/PI4K catalytic domain-containing protein</fullName>
    </recommendedName>
</protein>
<gene>
    <name evidence="4" type="ORF">CUNI_LOCUS7045</name>
</gene>
<dbReference type="PANTHER" id="PTHR11139:SF68">
    <property type="entry name" value="DNA-DEPENDENT PROTEIN KINASE CATALYTIC SUBUNIT"/>
    <property type="match status" value="1"/>
</dbReference>
<dbReference type="GO" id="GO:0005634">
    <property type="term" value="C:nucleus"/>
    <property type="evidence" value="ECO:0007669"/>
    <property type="project" value="TreeGrafter"/>
</dbReference>
<evidence type="ECO:0000256" key="1">
    <source>
        <dbReference type="ARBA" id="ARBA00022679"/>
    </source>
</evidence>
<comment type="caution">
    <text evidence="4">The sequence shown here is derived from an EMBL/GenBank/DDBJ whole genome shotgun (WGS) entry which is preliminary data.</text>
</comment>
<dbReference type="InterPro" id="IPR050517">
    <property type="entry name" value="DDR_Repair_Kinase"/>
</dbReference>
<dbReference type="EMBL" id="CAJHNH020001099">
    <property type="protein sequence ID" value="CAG5121487.1"/>
    <property type="molecule type" value="Genomic_DNA"/>
</dbReference>
<keyword evidence="1" id="KW-0808">Transferase</keyword>
<accession>A0A8S3YWB4</accession>
<sequence>LTETVRQFRLFEGKVPWDLSRRAIKKMSSSPEAFHVLRTAMITSHAVICVCQYLLGIGDRHLSNFMVNLKTGHLVGIDFGHAFGTATQ</sequence>
<dbReference type="AlphaFoldDB" id="A0A8S3YWB4"/>
<organism evidence="4 5">
    <name type="scientific">Candidula unifasciata</name>
    <dbReference type="NCBI Taxonomy" id="100452"/>
    <lineage>
        <taxon>Eukaryota</taxon>
        <taxon>Metazoa</taxon>
        <taxon>Spiralia</taxon>
        <taxon>Lophotrochozoa</taxon>
        <taxon>Mollusca</taxon>
        <taxon>Gastropoda</taxon>
        <taxon>Heterobranchia</taxon>
        <taxon>Euthyneura</taxon>
        <taxon>Panpulmonata</taxon>
        <taxon>Eupulmonata</taxon>
        <taxon>Stylommatophora</taxon>
        <taxon>Helicina</taxon>
        <taxon>Helicoidea</taxon>
        <taxon>Geomitridae</taxon>
        <taxon>Candidula</taxon>
    </lineage>
</organism>
<feature type="domain" description="PI3K/PI4K catalytic" evidence="3">
    <location>
        <begin position="1"/>
        <end position="88"/>
    </location>
</feature>
<name>A0A8S3YWB4_9EUPU</name>
<dbReference type="PROSITE" id="PS00916">
    <property type="entry name" value="PI3_4_KINASE_2"/>
    <property type="match status" value="1"/>
</dbReference>
<feature type="non-terminal residue" evidence="4">
    <location>
        <position position="88"/>
    </location>
</feature>
<dbReference type="InterPro" id="IPR018936">
    <property type="entry name" value="PI3/4_kinase_CS"/>
</dbReference>
<dbReference type="InterPro" id="IPR036940">
    <property type="entry name" value="PI3/4_kinase_cat_sf"/>
</dbReference>